<keyword evidence="2" id="KW-1185">Reference proteome</keyword>
<dbReference type="Proteomes" id="UP001239111">
    <property type="component" value="Chromosome 2"/>
</dbReference>
<gene>
    <name evidence="1" type="ORF">QAD02_013644</name>
</gene>
<dbReference type="EMBL" id="CM056742">
    <property type="protein sequence ID" value="KAJ8677857.1"/>
    <property type="molecule type" value="Genomic_DNA"/>
</dbReference>
<name>A0ACC2P388_9HYME</name>
<sequence length="163" mass="18551">MSNRSGDRHKAPRFNMKSGSEKEKIRQEKQRHHEEIVSKSRRMTDFLKIEPTNAEANIPTSEGKIHERQNGSDDQRFRASLICHKPSDERSPNCNGTQDIPADSTCAIIAIEELDASKLSSCDISEWPDCMSDSQIDFLIRRGCSDIQFNDPKLLDAKSFIQK</sequence>
<accession>A0ACC2P388</accession>
<organism evidence="1 2">
    <name type="scientific">Eretmocerus hayati</name>
    <dbReference type="NCBI Taxonomy" id="131215"/>
    <lineage>
        <taxon>Eukaryota</taxon>
        <taxon>Metazoa</taxon>
        <taxon>Ecdysozoa</taxon>
        <taxon>Arthropoda</taxon>
        <taxon>Hexapoda</taxon>
        <taxon>Insecta</taxon>
        <taxon>Pterygota</taxon>
        <taxon>Neoptera</taxon>
        <taxon>Endopterygota</taxon>
        <taxon>Hymenoptera</taxon>
        <taxon>Apocrita</taxon>
        <taxon>Proctotrupomorpha</taxon>
        <taxon>Chalcidoidea</taxon>
        <taxon>Aphelinidae</taxon>
        <taxon>Aphelininae</taxon>
        <taxon>Eretmocerus</taxon>
    </lineage>
</organism>
<proteinExistence type="predicted"/>
<comment type="caution">
    <text evidence="1">The sequence shown here is derived from an EMBL/GenBank/DDBJ whole genome shotgun (WGS) entry which is preliminary data.</text>
</comment>
<evidence type="ECO:0000313" key="1">
    <source>
        <dbReference type="EMBL" id="KAJ8677857.1"/>
    </source>
</evidence>
<reference evidence="1" key="1">
    <citation type="submission" date="2023-04" db="EMBL/GenBank/DDBJ databases">
        <title>A chromosome-level genome assembly of the parasitoid wasp Eretmocerus hayati.</title>
        <authorList>
            <person name="Zhong Y."/>
            <person name="Liu S."/>
            <person name="Liu Y."/>
        </authorList>
    </citation>
    <scope>NUCLEOTIDE SEQUENCE</scope>
    <source>
        <strain evidence="1">ZJU_SS_LIU_2023</strain>
    </source>
</reference>
<protein>
    <submittedName>
        <fullName evidence="1">Uncharacterized protein</fullName>
    </submittedName>
</protein>
<evidence type="ECO:0000313" key="2">
    <source>
        <dbReference type="Proteomes" id="UP001239111"/>
    </source>
</evidence>